<keyword evidence="5" id="KW-1185">Reference proteome</keyword>
<dbReference type="RefSeq" id="WP_005027603.1">
    <property type="nucleotide sequence ID" value="NZ_KE150238.1"/>
</dbReference>
<name>E5Y6X5_BILW3</name>
<dbReference type="PRINTS" id="PR01438">
    <property type="entry name" value="UNVRSLSTRESS"/>
</dbReference>
<dbReference type="HOGENOM" id="CLU_049301_11_2_7"/>
<comment type="similarity">
    <text evidence="1 2">Belongs to the universal stress protein A family.</text>
</comment>
<evidence type="ECO:0000256" key="1">
    <source>
        <dbReference type="ARBA" id="ARBA00008791"/>
    </source>
</evidence>
<reference evidence="4 5" key="2">
    <citation type="submission" date="2013-04" db="EMBL/GenBank/DDBJ databases">
        <title>The Genome Sequence of Bilophila wadsworthia 3_1_6.</title>
        <authorList>
            <consortium name="The Broad Institute Genomics Platform"/>
            <person name="Earl A."/>
            <person name="Ward D."/>
            <person name="Feldgarden M."/>
            <person name="Gevers D."/>
            <person name="Sibley C."/>
            <person name="Strauss J."/>
            <person name="Allen-Vercoe E."/>
            <person name="Walker B."/>
            <person name="Young S."/>
            <person name="Zeng Q."/>
            <person name="Gargeya S."/>
            <person name="Fitzgerald M."/>
            <person name="Haas B."/>
            <person name="Abouelleil A."/>
            <person name="Allen A.W."/>
            <person name="Alvarado L."/>
            <person name="Arachchi H.M."/>
            <person name="Berlin A.M."/>
            <person name="Chapman S.B."/>
            <person name="Gainer-Dewar J."/>
            <person name="Goldberg J."/>
            <person name="Griggs A."/>
            <person name="Gujja S."/>
            <person name="Hansen M."/>
            <person name="Howarth C."/>
            <person name="Imamovic A."/>
            <person name="Ireland A."/>
            <person name="Larimer J."/>
            <person name="McCowan C."/>
            <person name="Murphy C."/>
            <person name="Pearson M."/>
            <person name="Poon T.W."/>
            <person name="Priest M."/>
            <person name="Roberts A."/>
            <person name="Saif S."/>
            <person name="Shea T."/>
            <person name="Sisk P."/>
            <person name="Sykes S."/>
            <person name="Wortman J."/>
            <person name="Nusbaum C."/>
            <person name="Birren B."/>
        </authorList>
    </citation>
    <scope>NUCLEOTIDE SEQUENCE [LARGE SCALE GENOMIC DNA]</scope>
    <source>
        <strain evidence="4 5">3_1_6</strain>
    </source>
</reference>
<dbReference type="PANTHER" id="PTHR46268:SF6">
    <property type="entry name" value="UNIVERSAL STRESS PROTEIN UP12"/>
    <property type="match status" value="1"/>
</dbReference>
<evidence type="ECO:0000313" key="5">
    <source>
        <dbReference type="Proteomes" id="UP000006034"/>
    </source>
</evidence>
<accession>E5Y6X5</accession>
<sequence length="145" mass="15934">MELKKLLYAVDLEDAPHPAIEHVKMVASLTGASVSIVYVLPSETVYESNYLSGEGQPNRIAPTQALLEKMEHFLNTNFPEGVDDCAFLMGKISEEVVKYAHKSDIDCIVVGAHGRIGFRQLFAGSVATEVVKKAHCSVSVIRPRY</sequence>
<dbReference type="CDD" id="cd00293">
    <property type="entry name" value="USP-like"/>
    <property type="match status" value="1"/>
</dbReference>
<gene>
    <name evidence="4" type="ORF">HMPREF0179_01905</name>
</gene>
<dbReference type="Gene3D" id="3.40.50.620">
    <property type="entry name" value="HUPs"/>
    <property type="match status" value="1"/>
</dbReference>
<comment type="caution">
    <text evidence="4">The sequence shown here is derived from an EMBL/GenBank/DDBJ whole genome shotgun (WGS) entry which is preliminary data.</text>
</comment>
<dbReference type="InterPro" id="IPR014729">
    <property type="entry name" value="Rossmann-like_a/b/a_fold"/>
</dbReference>
<dbReference type="EMBL" id="ADCP02000001">
    <property type="protein sequence ID" value="EFV44261.1"/>
    <property type="molecule type" value="Genomic_DNA"/>
</dbReference>
<dbReference type="SUPFAM" id="SSF52402">
    <property type="entry name" value="Adenine nucleotide alpha hydrolases-like"/>
    <property type="match status" value="1"/>
</dbReference>
<dbReference type="eggNOG" id="COG0589">
    <property type="taxonomic scope" value="Bacteria"/>
</dbReference>
<evidence type="ECO:0000256" key="2">
    <source>
        <dbReference type="PIRNR" id="PIRNR006276"/>
    </source>
</evidence>
<dbReference type="PIRSF" id="PIRSF006276">
    <property type="entry name" value="UspA"/>
    <property type="match status" value="1"/>
</dbReference>
<keyword evidence="2" id="KW-0963">Cytoplasm</keyword>
<feature type="domain" description="UspA" evidence="3">
    <location>
        <begin position="4"/>
        <end position="142"/>
    </location>
</feature>
<dbReference type="OrthoDB" id="9788959at2"/>
<dbReference type="STRING" id="563192.HMPREF0179_01905"/>
<dbReference type="Pfam" id="PF00582">
    <property type="entry name" value="Usp"/>
    <property type="match status" value="1"/>
</dbReference>
<dbReference type="GO" id="GO:0005737">
    <property type="term" value="C:cytoplasm"/>
    <property type="evidence" value="ECO:0007669"/>
    <property type="project" value="UniProtKB-SubCell"/>
</dbReference>
<proteinExistence type="inferred from homology"/>
<evidence type="ECO:0000259" key="3">
    <source>
        <dbReference type="Pfam" id="PF00582"/>
    </source>
</evidence>
<dbReference type="GeneID" id="78084172"/>
<dbReference type="PANTHER" id="PTHR46268">
    <property type="entry name" value="STRESS RESPONSE PROTEIN NHAX"/>
    <property type="match status" value="1"/>
</dbReference>
<organism evidence="4 5">
    <name type="scientific">Bilophila wadsworthia (strain 3_1_6)</name>
    <dbReference type="NCBI Taxonomy" id="563192"/>
    <lineage>
        <taxon>Bacteria</taxon>
        <taxon>Pseudomonadati</taxon>
        <taxon>Thermodesulfobacteriota</taxon>
        <taxon>Desulfovibrionia</taxon>
        <taxon>Desulfovibrionales</taxon>
        <taxon>Desulfovibrionaceae</taxon>
        <taxon>Bilophila</taxon>
    </lineage>
</organism>
<dbReference type="InterPro" id="IPR006016">
    <property type="entry name" value="UspA"/>
</dbReference>
<dbReference type="Proteomes" id="UP000006034">
    <property type="component" value="Unassembled WGS sequence"/>
</dbReference>
<comment type="subcellular location">
    <subcellularLocation>
        <location evidence="2">Cytoplasm</location>
    </subcellularLocation>
</comment>
<evidence type="ECO:0000313" key="4">
    <source>
        <dbReference type="EMBL" id="EFV44261.1"/>
    </source>
</evidence>
<reference evidence="4 5" key="1">
    <citation type="submission" date="2010-10" db="EMBL/GenBank/DDBJ databases">
        <authorList>
            <consortium name="The Broad Institute Genome Sequencing Platform"/>
            <person name="Ward D."/>
            <person name="Earl A."/>
            <person name="Feldgarden M."/>
            <person name="Young S.K."/>
            <person name="Gargeya S."/>
            <person name="Zeng Q."/>
            <person name="Alvarado L."/>
            <person name="Berlin A."/>
            <person name="Bochicchio J."/>
            <person name="Chapman S.B."/>
            <person name="Chen Z."/>
            <person name="Freedman E."/>
            <person name="Gellesch M."/>
            <person name="Goldberg J."/>
            <person name="Griggs A."/>
            <person name="Gujja S."/>
            <person name="Heilman E."/>
            <person name="Heiman D."/>
            <person name="Howarth C."/>
            <person name="Mehta T."/>
            <person name="Neiman D."/>
            <person name="Pearson M."/>
            <person name="Roberts A."/>
            <person name="Saif S."/>
            <person name="Shea T."/>
            <person name="Shenoy N."/>
            <person name="Sisk P."/>
            <person name="Stolte C."/>
            <person name="Sykes S."/>
            <person name="White J."/>
            <person name="Yandava C."/>
            <person name="Allen-Vercoe E."/>
            <person name="Sibley C."/>
            <person name="Ambrose C.E."/>
            <person name="Strauss J."/>
            <person name="Daigneault M."/>
            <person name="Haas B."/>
            <person name="Nusbaum C."/>
            <person name="Birren B."/>
        </authorList>
    </citation>
    <scope>NUCLEOTIDE SEQUENCE [LARGE SCALE GENOMIC DNA]</scope>
    <source>
        <strain evidence="4 5">3_1_6</strain>
    </source>
</reference>
<dbReference type="AlphaFoldDB" id="E5Y6X5"/>
<dbReference type="InterPro" id="IPR006015">
    <property type="entry name" value="Universal_stress_UspA"/>
</dbReference>
<protein>
    <recommendedName>
        <fullName evidence="2">Universal stress protein</fullName>
    </recommendedName>
</protein>